<dbReference type="AlphaFoldDB" id="A0AAV1X543"/>
<dbReference type="Proteomes" id="UP001497480">
    <property type="component" value="Unassembled WGS sequence"/>
</dbReference>
<dbReference type="InterPro" id="IPR016140">
    <property type="entry name" value="Bifunc_inhib/LTP/seed_store"/>
</dbReference>
<comment type="function">
    <text evidence="3">Plant non-specific lipid-transfer proteins transfer phospholipids as well as galactolipids across membranes. May play a role in wax or cutin deposition in the cell walls of expanding epidermal cells and certain secretory tissues.</text>
</comment>
<accession>A0AAV1X543</accession>
<feature type="signal peptide" evidence="4">
    <location>
        <begin position="1"/>
        <end position="24"/>
    </location>
</feature>
<evidence type="ECO:0000256" key="2">
    <source>
        <dbReference type="ARBA" id="ARBA00023157"/>
    </source>
</evidence>
<keyword evidence="3" id="KW-0813">Transport</keyword>
<dbReference type="EMBL" id="CAXHTB010000012">
    <property type="protein sequence ID" value="CAL0316753.1"/>
    <property type="molecule type" value="Genomic_DNA"/>
</dbReference>
<dbReference type="GO" id="GO:0006869">
    <property type="term" value="P:lipid transport"/>
    <property type="evidence" value="ECO:0007669"/>
    <property type="project" value="InterPro"/>
</dbReference>
<dbReference type="SUPFAM" id="SSF47699">
    <property type="entry name" value="Bifunctional inhibitor/lipid-transfer protein/seed storage 2S albumin"/>
    <property type="match status" value="1"/>
</dbReference>
<feature type="domain" description="Bifunctional inhibitor/plant lipid transfer protein/seed storage helical" evidence="5">
    <location>
        <begin position="22"/>
        <end position="113"/>
    </location>
</feature>
<comment type="caution">
    <text evidence="6">The sequence shown here is derived from an EMBL/GenBank/DDBJ whole genome shotgun (WGS) entry which is preliminary data.</text>
</comment>
<dbReference type="InterPro" id="IPR000528">
    <property type="entry name" value="Plant_nsLTP"/>
</dbReference>
<keyword evidence="3" id="KW-0446">Lipid-binding</keyword>
<evidence type="ECO:0000313" key="7">
    <source>
        <dbReference type="Proteomes" id="UP001497480"/>
    </source>
</evidence>
<dbReference type="PRINTS" id="PR00382">
    <property type="entry name" value="LIPIDTRNSFER"/>
</dbReference>
<dbReference type="SMART" id="SM00499">
    <property type="entry name" value="AAI"/>
    <property type="match status" value="1"/>
</dbReference>
<protein>
    <recommendedName>
        <fullName evidence="3">Non-specific lipid-transfer protein</fullName>
    </recommendedName>
</protein>
<dbReference type="Gene3D" id="1.10.110.10">
    <property type="entry name" value="Plant lipid-transfer and hydrophobic proteins"/>
    <property type="match status" value="1"/>
</dbReference>
<dbReference type="Pfam" id="PF00234">
    <property type="entry name" value="Tryp_alpha_amyl"/>
    <property type="match status" value="1"/>
</dbReference>
<evidence type="ECO:0000256" key="4">
    <source>
        <dbReference type="SAM" id="SignalP"/>
    </source>
</evidence>
<dbReference type="PANTHER" id="PTHR33076">
    <property type="entry name" value="NON-SPECIFIC LIPID-TRANSFER PROTEIN 2-RELATED"/>
    <property type="match status" value="1"/>
</dbReference>
<name>A0AAV1X543_LUPLU</name>
<evidence type="ECO:0000256" key="1">
    <source>
        <dbReference type="ARBA" id="ARBA00009748"/>
    </source>
</evidence>
<reference evidence="6 7" key="1">
    <citation type="submission" date="2024-03" db="EMBL/GenBank/DDBJ databases">
        <authorList>
            <person name="Martinez-Hernandez J."/>
        </authorList>
    </citation>
    <scope>NUCLEOTIDE SEQUENCE [LARGE SCALE GENOMIC DNA]</scope>
</reference>
<dbReference type="InterPro" id="IPR036312">
    <property type="entry name" value="Bifun_inhib/LTP/seed_sf"/>
</dbReference>
<evidence type="ECO:0000259" key="5">
    <source>
        <dbReference type="SMART" id="SM00499"/>
    </source>
</evidence>
<keyword evidence="2" id="KW-1015">Disulfide bond</keyword>
<comment type="similarity">
    <text evidence="1 3">Belongs to the plant LTP family.</text>
</comment>
<evidence type="ECO:0000313" key="6">
    <source>
        <dbReference type="EMBL" id="CAL0316753.1"/>
    </source>
</evidence>
<organism evidence="6 7">
    <name type="scientific">Lupinus luteus</name>
    <name type="common">European yellow lupine</name>
    <dbReference type="NCBI Taxonomy" id="3873"/>
    <lineage>
        <taxon>Eukaryota</taxon>
        <taxon>Viridiplantae</taxon>
        <taxon>Streptophyta</taxon>
        <taxon>Embryophyta</taxon>
        <taxon>Tracheophyta</taxon>
        <taxon>Spermatophyta</taxon>
        <taxon>Magnoliopsida</taxon>
        <taxon>eudicotyledons</taxon>
        <taxon>Gunneridae</taxon>
        <taxon>Pentapetalae</taxon>
        <taxon>rosids</taxon>
        <taxon>fabids</taxon>
        <taxon>Fabales</taxon>
        <taxon>Fabaceae</taxon>
        <taxon>Papilionoideae</taxon>
        <taxon>50 kb inversion clade</taxon>
        <taxon>genistoids sensu lato</taxon>
        <taxon>core genistoids</taxon>
        <taxon>Genisteae</taxon>
        <taxon>Lupinus</taxon>
    </lineage>
</organism>
<dbReference type="CDD" id="cd01960">
    <property type="entry name" value="nsLTP1"/>
    <property type="match status" value="1"/>
</dbReference>
<evidence type="ECO:0000256" key="3">
    <source>
        <dbReference type="RuleBase" id="RU000628"/>
    </source>
</evidence>
<feature type="chain" id="PRO_5043617829" description="Non-specific lipid-transfer protein" evidence="4">
    <location>
        <begin position="25"/>
        <end position="115"/>
    </location>
</feature>
<dbReference type="GO" id="GO:0008289">
    <property type="term" value="F:lipid binding"/>
    <property type="evidence" value="ECO:0007669"/>
    <property type="project" value="UniProtKB-KW"/>
</dbReference>
<sequence length="115" mass="12447">MKKVLVTFITLLATLLLIVEPGQSFDFDGELNQLAPCLNYVTGKGGDKPSSECCKGVQALKSATPTTDDRRAACLILKTLVGTIPEIKDDKVSSIFKNCNATEAFSFSKDVNCER</sequence>
<keyword evidence="7" id="KW-1185">Reference proteome</keyword>
<keyword evidence="4" id="KW-0732">Signal</keyword>
<proteinExistence type="inferred from homology"/>
<gene>
    <name evidence="6" type="ORF">LLUT_LOCUS17813</name>
</gene>